<dbReference type="InterPro" id="IPR000792">
    <property type="entry name" value="Tscrpt_reg_LuxR_C"/>
</dbReference>
<reference evidence="4 5" key="1">
    <citation type="submission" date="2020-07" db="EMBL/GenBank/DDBJ databases">
        <title>Sequencing the genomes of 1000 actinobacteria strains.</title>
        <authorList>
            <person name="Klenk H.-P."/>
        </authorList>
    </citation>
    <scope>NUCLEOTIDE SEQUENCE [LARGE SCALE GENOMIC DNA]</scope>
    <source>
        <strain evidence="4 5">DSM 22083</strain>
    </source>
</reference>
<dbReference type="RefSeq" id="WP_179749601.1">
    <property type="nucleotide sequence ID" value="NZ_JACCBU010000001.1"/>
</dbReference>
<dbReference type="SUPFAM" id="SSF52540">
    <property type="entry name" value="P-loop containing nucleoside triphosphate hydrolases"/>
    <property type="match status" value="1"/>
</dbReference>
<organism evidence="4 5">
    <name type="scientific">Microlunatus parietis</name>
    <dbReference type="NCBI Taxonomy" id="682979"/>
    <lineage>
        <taxon>Bacteria</taxon>
        <taxon>Bacillati</taxon>
        <taxon>Actinomycetota</taxon>
        <taxon>Actinomycetes</taxon>
        <taxon>Propionibacteriales</taxon>
        <taxon>Propionibacteriaceae</taxon>
        <taxon>Microlunatus</taxon>
    </lineage>
</organism>
<dbReference type="AlphaFoldDB" id="A0A7Y9LAZ1"/>
<dbReference type="InterPro" id="IPR016032">
    <property type="entry name" value="Sig_transdc_resp-reg_C-effctor"/>
</dbReference>
<dbReference type="SMART" id="SM00421">
    <property type="entry name" value="HTH_LUXR"/>
    <property type="match status" value="1"/>
</dbReference>
<evidence type="ECO:0000256" key="1">
    <source>
        <dbReference type="ARBA" id="ARBA00022741"/>
    </source>
</evidence>
<dbReference type="PANTHER" id="PTHR16305">
    <property type="entry name" value="TESTICULAR SOLUBLE ADENYLYL CYCLASE"/>
    <property type="match status" value="1"/>
</dbReference>
<dbReference type="GO" id="GO:0005524">
    <property type="term" value="F:ATP binding"/>
    <property type="evidence" value="ECO:0007669"/>
    <property type="project" value="UniProtKB-KW"/>
</dbReference>
<dbReference type="PRINTS" id="PR00038">
    <property type="entry name" value="HTHLUXR"/>
</dbReference>
<dbReference type="Gene3D" id="3.40.50.300">
    <property type="entry name" value="P-loop containing nucleotide triphosphate hydrolases"/>
    <property type="match status" value="1"/>
</dbReference>
<dbReference type="Proteomes" id="UP000569914">
    <property type="component" value="Unassembled WGS sequence"/>
</dbReference>
<dbReference type="GO" id="GO:0003677">
    <property type="term" value="F:DNA binding"/>
    <property type="evidence" value="ECO:0007669"/>
    <property type="project" value="UniProtKB-KW"/>
</dbReference>
<keyword evidence="5" id="KW-1185">Reference proteome</keyword>
<dbReference type="GO" id="GO:0005737">
    <property type="term" value="C:cytoplasm"/>
    <property type="evidence" value="ECO:0007669"/>
    <property type="project" value="TreeGrafter"/>
</dbReference>
<dbReference type="PANTHER" id="PTHR16305:SF35">
    <property type="entry name" value="TRANSCRIPTIONAL ACTIVATOR DOMAIN"/>
    <property type="match status" value="1"/>
</dbReference>
<name>A0A7Y9LAZ1_9ACTN</name>
<dbReference type="GO" id="GO:0006355">
    <property type="term" value="P:regulation of DNA-templated transcription"/>
    <property type="evidence" value="ECO:0007669"/>
    <property type="project" value="InterPro"/>
</dbReference>
<dbReference type="InterPro" id="IPR027417">
    <property type="entry name" value="P-loop_NTPase"/>
</dbReference>
<sequence>MGPDPGTADPLFGRQLELALLRRRLAEARAGTGQLVLVTGPAGIGKTRLVEELVAEAPGPVGWGTALADAGMPALWPWARALRGWPGPADAVAALAAGAGERGQASVEDAAAATFAADTAVLDALADCAAARPGLLIVLDDLHWADQPTLRLLDRLAAEIRRLPLLLVGTHRESIGDGFADSPAQRASELIGLAPLSPAESAAMLAASVAQADAAAVRHATRLSGGSPLLLRTLARVAGSQLRGRRAWDDTVGEQPELRHLVAVALRTAGPDAAALVEGLSVLGTEAEPGLLADLVGGTGPVLDRLRPAAPAGLVQFPANGTRVRFAHGLLRDAVYASIPAARRAELHRAAALLLEPQAVGGDDRAGAVARHWQRAGEPAQAAVWAIRAADSARVAGSYSEAARYLQLALDAGSDAAVDRAELLLDLARVQYLSGRLEDSIATCLRAADEGDRTGRGEVLCRAALIVQGLAHPTINRQLLGLCRRALDRLGADGPPRLWARVEAQLACVLLELDLIDEARPAARIAYDHAVAAGDADAELDALRARVTLEWRPGRDAEAIAIGRRTLDLAERTGRPLAQLWARVWCSDAAMHLADLAAAQRELGAIELLADRTGLPLVRWHLLRRQATQAALVGDFVRSRRRAAEAAEIAADWGDQSVSFTHFGQSIFIAVVRGDPADLSPGWTELLRDLSRFPLVGQAALAQALLLVGRREEAAALYRAALPGVDDPNRVMATAVLSFLPELAIALGDSDTCRSLRQLIEETFGSTVIMGSGTIYYSGAIARILGGLSLALGEPTRAIEQYETGLRIDERIGARPFLAHGHLGLARALTASGAYRRAAEHARTAAELARRLDLPGPLRTAEALLAALLPGERAADPLSSREREVLVLVARALTNREIAARLVLSERTVESHVRRILAKTGLSTRTELTRWHLGLSEPAGSGRDDHA</sequence>
<protein>
    <submittedName>
        <fullName evidence="4">DNA-binding CsgD family transcriptional regulator</fullName>
    </submittedName>
</protein>
<dbReference type="CDD" id="cd06170">
    <property type="entry name" value="LuxR_C_like"/>
    <property type="match status" value="1"/>
</dbReference>
<keyword evidence="4" id="KW-0238">DNA-binding</keyword>
<evidence type="ECO:0000259" key="3">
    <source>
        <dbReference type="PROSITE" id="PS50043"/>
    </source>
</evidence>
<dbReference type="SUPFAM" id="SSF46894">
    <property type="entry name" value="C-terminal effector domain of the bipartite response regulators"/>
    <property type="match status" value="1"/>
</dbReference>
<dbReference type="Pfam" id="PF00196">
    <property type="entry name" value="GerE"/>
    <property type="match status" value="1"/>
</dbReference>
<evidence type="ECO:0000313" key="4">
    <source>
        <dbReference type="EMBL" id="NYE70273.1"/>
    </source>
</evidence>
<feature type="domain" description="HTH luxR-type" evidence="3">
    <location>
        <begin position="871"/>
        <end position="936"/>
    </location>
</feature>
<evidence type="ECO:0000256" key="2">
    <source>
        <dbReference type="ARBA" id="ARBA00022840"/>
    </source>
</evidence>
<keyword evidence="2" id="KW-0067">ATP-binding</keyword>
<keyword evidence="1" id="KW-0547">Nucleotide-binding</keyword>
<evidence type="ECO:0000313" key="5">
    <source>
        <dbReference type="Proteomes" id="UP000569914"/>
    </source>
</evidence>
<dbReference type="InterPro" id="IPR011990">
    <property type="entry name" value="TPR-like_helical_dom_sf"/>
</dbReference>
<dbReference type="InterPro" id="IPR041664">
    <property type="entry name" value="AAA_16"/>
</dbReference>
<dbReference type="InterPro" id="IPR036388">
    <property type="entry name" value="WH-like_DNA-bd_sf"/>
</dbReference>
<dbReference type="EMBL" id="JACCBU010000001">
    <property type="protein sequence ID" value="NYE70273.1"/>
    <property type="molecule type" value="Genomic_DNA"/>
</dbReference>
<comment type="caution">
    <text evidence="4">The sequence shown here is derived from an EMBL/GenBank/DDBJ whole genome shotgun (WGS) entry which is preliminary data.</text>
</comment>
<gene>
    <name evidence="4" type="ORF">BKA15_001602</name>
</gene>
<dbReference type="PROSITE" id="PS50043">
    <property type="entry name" value="HTH_LUXR_2"/>
    <property type="match status" value="1"/>
</dbReference>
<dbReference type="Gene3D" id="1.25.40.10">
    <property type="entry name" value="Tetratricopeptide repeat domain"/>
    <property type="match status" value="2"/>
</dbReference>
<dbReference type="Gene3D" id="1.10.10.10">
    <property type="entry name" value="Winged helix-like DNA-binding domain superfamily/Winged helix DNA-binding domain"/>
    <property type="match status" value="1"/>
</dbReference>
<dbReference type="SUPFAM" id="SSF48452">
    <property type="entry name" value="TPR-like"/>
    <property type="match status" value="1"/>
</dbReference>
<accession>A0A7Y9LAZ1</accession>
<dbReference type="Pfam" id="PF13191">
    <property type="entry name" value="AAA_16"/>
    <property type="match status" value="1"/>
</dbReference>
<proteinExistence type="predicted"/>
<dbReference type="GO" id="GO:0004016">
    <property type="term" value="F:adenylate cyclase activity"/>
    <property type="evidence" value="ECO:0007669"/>
    <property type="project" value="TreeGrafter"/>
</dbReference>